<comment type="caution">
    <text evidence="2">The sequence shown here is derived from an EMBL/GenBank/DDBJ whole genome shotgun (WGS) entry which is preliminary data.</text>
</comment>
<proteinExistence type="inferred from homology"/>
<reference evidence="3" key="1">
    <citation type="journal article" date="2019" name="Int. J. Syst. Evol. Microbiol.">
        <title>The Global Catalogue of Microorganisms (GCM) 10K type strain sequencing project: providing services to taxonomists for standard genome sequencing and annotation.</title>
        <authorList>
            <consortium name="The Broad Institute Genomics Platform"/>
            <consortium name="The Broad Institute Genome Sequencing Center for Infectious Disease"/>
            <person name="Wu L."/>
            <person name="Ma J."/>
        </authorList>
    </citation>
    <scope>NUCLEOTIDE SEQUENCE [LARGE SCALE GENOMIC DNA]</scope>
    <source>
        <strain evidence="3">CCUG 62953</strain>
    </source>
</reference>
<dbReference type="InterPro" id="IPR036291">
    <property type="entry name" value="NAD(P)-bd_dom_sf"/>
</dbReference>
<dbReference type="EMBL" id="JBHTMU010000003">
    <property type="protein sequence ID" value="MFD1341316.1"/>
    <property type="molecule type" value="Genomic_DNA"/>
</dbReference>
<keyword evidence="3" id="KW-1185">Reference proteome</keyword>
<dbReference type="PRINTS" id="PR00080">
    <property type="entry name" value="SDRFAMILY"/>
</dbReference>
<dbReference type="InterPro" id="IPR020904">
    <property type="entry name" value="Sc_DH/Rdtase_CS"/>
</dbReference>
<dbReference type="Proteomes" id="UP001597135">
    <property type="component" value="Unassembled WGS sequence"/>
</dbReference>
<sequence length="245" mass="25195">MSISENTAPPRTALVTGAGRGIGLGVTRALLEAGWQVAALDLEFGAEAESIAAAQQVTCDVSDEGSVAWAFDTLAGFLEGGLGLLVNNAGVADPASGPVETLSLDGWNRWIGTNLTGAFLMVRSAVPYLRDGQGAIVNITSTRAAMSEPETEAYAASKGGLTAFTHALAVSLGPDIRVNAVAPGWIATGDRSALRDQDHAQHPAGRVGRPEDIAEAVLYLAGAGFTTGQVITVDGGMTRKMIYAE</sequence>
<comment type="similarity">
    <text evidence="1">Belongs to the short-chain dehydrogenases/reductases (SDR) family.</text>
</comment>
<accession>A0ABW3ZDS3</accession>
<evidence type="ECO:0000313" key="2">
    <source>
        <dbReference type="EMBL" id="MFD1341316.1"/>
    </source>
</evidence>
<dbReference type="PANTHER" id="PTHR42760:SF40">
    <property type="entry name" value="3-OXOACYL-[ACYL-CARRIER-PROTEIN] REDUCTASE, CHLOROPLASTIC"/>
    <property type="match status" value="1"/>
</dbReference>
<dbReference type="PANTHER" id="PTHR42760">
    <property type="entry name" value="SHORT-CHAIN DEHYDROGENASES/REDUCTASES FAMILY MEMBER"/>
    <property type="match status" value="1"/>
</dbReference>
<dbReference type="PRINTS" id="PR00081">
    <property type="entry name" value="GDHRDH"/>
</dbReference>
<name>A0ABW3ZDS3_9RHOB</name>
<dbReference type="Gene3D" id="3.40.50.720">
    <property type="entry name" value="NAD(P)-binding Rossmann-like Domain"/>
    <property type="match status" value="1"/>
</dbReference>
<dbReference type="RefSeq" id="WP_386801375.1">
    <property type="nucleotide sequence ID" value="NZ_JBHTMU010000003.1"/>
</dbReference>
<gene>
    <name evidence="2" type="ORF">ACFQ4E_02685</name>
</gene>
<evidence type="ECO:0000313" key="3">
    <source>
        <dbReference type="Proteomes" id="UP001597135"/>
    </source>
</evidence>
<dbReference type="PROSITE" id="PS00061">
    <property type="entry name" value="ADH_SHORT"/>
    <property type="match status" value="1"/>
</dbReference>
<evidence type="ECO:0000256" key="1">
    <source>
        <dbReference type="ARBA" id="ARBA00006484"/>
    </source>
</evidence>
<dbReference type="Pfam" id="PF13561">
    <property type="entry name" value="adh_short_C2"/>
    <property type="match status" value="1"/>
</dbReference>
<organism evidence="2 3">
    <name type="scientific">Litorisediminicola beolgyonensis</name>
    <dbReference type="NCBI Taxonomy" id="1173614"/>
    <lineage>
        <taxon>Bacteria</taxon>
        <taxon>Pseudomonadati</taxon>
        <taxon>Pseudomonadota</taxon>
        <taxon>Alphaproteobacteria</taxon>
        <taxon>Rhodobacterales</taxon>
        <taxon>Paracoccaceae</taxon>
        <taxon>Litorisediminicola</taxon>
    </lineage>
</organism>
<dbReference type="InterPro" id="IPR002347">
    <property type="entry name" value="SDR_fam"/>
</dbReference>
<protein>
    <submittedName>
        <fullName evidence="2">SDR family oxidoreductase</fullName>
    </submittedName>
</protein>
<dbReference type="SUPFAM" id="SSF51735">
    <property type="entry name" value="NAD(P)-binding Rossmann-fold domains"/>
    <property type="match status" value="1"/>
</dbReference>